<accession>A0ABR1JUZ3</accession>
<feature type="compositionally biased region" description="Polar residues" evidence="9">
    <location>
        <begin position="681"/>
        <end position="691"/>
    </location>
</feature>
<evidence type="ECO:0000256" key="7">
    <source>
        <dbReference type="ARBA" id="ARBA00047899"/>
    </source>
</evidence>
<feature type="compositionally biased region" description="Polar residues" evidence="9">
    <location>
        <begin position="468"/>
        <end position="490"/>
    </location>
</feature>
<feature type="compositionally biased region" description="Low complexity" evidence="9">
    <location>
        <begin position="498"/>
        <end position="532"/>
    </location>
</feature>
<reference evidence="11 12" key="1">
    <citation type="submission" date="2024-01" db="EMBL/GenBank/DDBJ databases">
        <title>A draft genome for the cacao thread blight pathogen Marasmiellus scandens.</title>
        <authorList>
            <person name="Baruah I.K."/>
            <person name="Leung J."/>
            <person name="Bukari Y."/>
            <person name="Amoako-Attah I."/>
            <person name="Meinhardt L.W."/>
            <person name="Bailey B.A."/>
            <person name="Cohen S.P."/>
        </authorList>
    </citation>
    <scope>NUCLEOTIDE SEQUENCE [LARGE SCALE GENOMIC DNA]</scope>
    <source>
        <strain evidence="11 12">GH-19</strain>
    </source>
</reference>
<evidence type="ECO:0000256" key="3">
    <source>
        <dbReference type="ARBA" id="ARBA00022679"/>
    </source>
</evidence>
<sequence length="1172" mass="126792">MRLLKGHPNIVHLIDAAWHRMSNGLYEVFILMEFCPGGGIIDMMNRRLRERLTEAEILQIFVDVCEGVAHMHNSRPPLLHRDLKVENILQASATSFKLCDFGSATTVAPRPPSNMQEMRALEDDLNRHTTLQYRAPEMVDVHLRRPIDEKSDVWALGVLLYKLCYYTTPFEEHGPLAILNVQYRIPPYPVYSTQMNGLIGMMLREHGTQRPTVFELLAHVHRLRGTKSQFHYTIPSPQPLSPRTQSQFKPSPSPSHLENTISYRQAPSVASSVISNPNPPVNAGIQARDKVLEAIAPMRRGRPVPSKESSLSRPASPERGPSDSRSAAKGKNWLDDEEQAWEAIASKTAKKVAKHDDDAWGLPSDNNAKAKKVGQGFNDDFGEQLWKASDPNAEPKGPSALSESKFSSTRPPLTTRISDVPPKSSSATRVKEKDAFDGLGLSLNEKAPPTLAEARKLRTGLALMTPNVPRTHSPGWNDSNKQGAPSTQSPSPRPPYTSQPQSLSLPAASALQPSSSGSSWSSQPPASRPSSSHQTTSASAESRFPSLEELDATFSPSPGRSHLSVPTKAGPHAASQPSLSKLSDTTTTSYKSSNLGRRPSRSGAPPIGSSGTDGTRSEQITGIAMRAGASTPGPHLTSSDRSDSNPALTRGSSIRRHRSSLSMKPTSPKSEEPPIPIRPSMQETSSSSQRDWLTGDDNISDVPPPPSPRSANGPVLRDSPSKRASYIQKSTIQFQQAIPVTHERAPSPSRSNTLSIPASQPSVEPDSPSARAQRVFPELDTVLEPVRSLTDNWSPIETKSTSGSKHDDSVSSPDEEGPEEAGRHVPHASGNNASSYRQKGHKGRQSSVHDLVDLWGGGVTKDKDLTKSTVTPAPKSAGLEKRRSIASRPPRRNSVSPQPPTPSGNSSMISSPPLSSPSSSTSSRSRPQSMFIFPSKSVDNPAPPSAGFNSIQPEPRSPAPTSLSPPSDSQPRRGRRTSITDMVQRYEAIDAVARGSMPSKPAPLRVSNLPTTPTTENPPPRSPVTKRTLQSNGKTPSTLGYGNADDKGPKVQRSVSSGLPKPSISGLPRRTSPAPAEPDNFQGEEPPVRSRHISNKLESTSSFPSRKLTTEDVPSPKDKDTSPERPYQGVGRLIDQWQRKTAETESTRTPIPSKRGGFVTKRAGIVNSGTSQ</sequence>
<protein>
    <recommendedName>
        <fullName evidence="1">non-specific serine/threonine protein kinase</fullName>
        <ecNumber evidence="1">2.7.11.1</ecNumber>
    </recommendedName>
</protein>
<dbReference type="PROSITE" id="PS50011">
    <property type="entry name" value="PROTEIN_KINASE_DOM"/>
    <property type="match status" value="1"/>
</dbReference>
<feature type="domain" description="Protein kinase" evidence="10">
    <location>
        <begin position="1"/>
        <end position="224"/>
    </location>
</feature>
<feature type="compositionally biased region" description="Polar residues" evidence="9">
    <location>
        <begin position="241"/>
        <end position="259"/>
    </location>
</feature>
<feature type="compositionally biased region" description="Basic and acidic residues" evidence="9">
    <location>
        <begin position="1137"/>
        <end position="1146"/>
    </location>
</feature>
<feature type="compositionally biased region" description="Polar residues" evidence="9">
    <location>
        <begin position="748"/>
        <end position="762"/>
    </location>
</feature>
<feature type="region of interest" description="Disordered" evidence="9">
    <location>
        <begin position="297"/>
        <end position="334"/>
    </location>
</feature>
<dbReference type="EC" id="2.7.11.1" evidence="1"/>
<dbReference type="Pfam" id="PF00069">
    <property type="entry name" value="Pkinase"/>
    <property type="match status" value="1"/>
</dbReference>
<dbReference type="InterPro" id="IPR000719">
    <property type="entry name" value="Prot_kinase_dom"/>
</dbReference>
<evidence type="ECO:0000313" key="12">
    <source>
        <dbReference type="Proteomes" id="UP001498398"/>
    </source>
</evidence>
<feature type="compositionally biased region" description="Polar residues" evidence="9">
    <location>
        <begin position="401"/>
        <end position="428"/>
    </location>
</feature>
<dbReference type="PANTHER" id="PTHR22967:SF57">
    <property type="entry name" value="AUXILIN, ISOFORM A-RELATED"/>
    <property type="match status" value="1"/>
</dbReference>
<evidence type="ECO:0000256" key="6">
    <source>
        <dbReference type="ARBA" id="ARBA00022840"/>
    </source>
</evidence>
<feature type="compositionally biased region" description="Polar residues" evidence="9">
    <location>
        <begin position="1025"/>
        <end position="1040"/>
    </location>
</feature>
<evidence type="ECO:0000256" key="5">
    <source>
        <dbReference type="ARBA" id="ARBA00022777"/>
    </source>
</evidence>
<keyword evidence="6" id="KW-0067">ATP-binding</keyword>
<feature type="compositionally biased region" description="Basic and acidic residues" evidence="9">
    <location>
        <begin position="1108"/>
        <end position="1123"/>
    </location>
</feature>
<dbReference type="PANTHER" id="PTHR22967">
    <property type="entry name" value="SERINE/THREONINE PROTEIN KINASE"/>
    <property type="match status" value="1"/>
</dbReference>
<dbReference type="SUPFAM" id="SSF56112">
    <property type="entry name" value="Protein kinase-like (PK-like)"/>
    <property type="match status" value="1"/>
</dbReference>
<feature type="compositionally biased region" description="Low complexity" evidence="9">
    <location>
        <begin position="903"/>
        <end position="929"/>
    </location>
</feature>
<keyword evidence="2 11" id="KW-0723">Serine/threonine-protein kinase</keyword>
<comment type="catalytic activity">
    <reaction evidence="8">
        <text>L-seryl-[protein] + ATP = O-phospho-L-seryl-[protein] + ADP + H(+)</text>
        <dbReference type="Rhea" id="RHEA:17989"/>
        <dbReference type="Rhea" id="RHEA-COMP:9863"/>
        <dbReference type="Rhea" id="RHEA-COMP:11604"/>
        <dbReference type="ChEBI" id="CHEBI:15378"/>
        <dbReference type="ChEBI" id="CHEBI:29999"/>
        <dbReference type="ChEBI" id="CHEBI:30616"/>
        <dbReference type="ChEBI" id="CHEBI:83421"/>
        <dbReference type="ChEBI" id="CHEBI:456216"/>
        <dbReference type="EC" id="2.7.11.1"/>
    </reaction>
</comment>
<feature type="compositionally biased region" description="Low complexity" evidence="9">
    <location>
        <begin position="578"/>
        <end position="593"/>
    </location>
</feature>
<feature type="compositionally biased region" description="Polar residues" evidence="9">
    <location>
        <begin position="789"/>
        <end position="803"/>
    </location>
</feature>
<organism evidence="11 12">
    <name type="scientific">Marasmiellus scandens</name>
    <dbReference type="NCBI Taxonomy" id="2682957"/>
    <lineage>
        <taxon>Eukaryota</taxon>
        <taxon>Fungi</taxon>
        <taxon>Dikarya</taxon>
        <taxon>Basidiomycota</taxon>
        <taxon>Agaricomycotina</taxon>
        <taxon>Agaricomycetes</taxon>
        <taxon>Agaricomycetidae</taxon>
        <taxon>Agaricales</taxon>
        <taxon>Marasmiineae</taxon>
        <taxon>Omphalotaceae</taxon>
        <taxon>Marasmiellus</taxon>
    </lineage>
</organism>
<keyword evidence="4" id="KW-0547">Nucleotide-binding</keyword>
<feature type="compositionally biased region" description="Polar residues" evidence="9">
    <location>
        <begin position="609"/>
        <end position="620"/>
    </location>
</feature>
<feature type="region of interest" description="Disordered" evidence="9">
    <location>
        <begin position="354"/>
        <end position="1172"/>
    </location>
</feature>
<keyword evidence="3 11" id="KW-0808">Transferase</keyword>
<keyword evidence="5 11" id="KW-0418">Kinase</keyword>
<keyword evidence="12" id="KW-1185">Reference proteome</keyword>
<dbReference type="Proteomes" id="UP001498398">
    <property type="component" value="Unassembled WGS sequence"/>
</dbReference>
<evidence type="ECO:0000256" key="8">
    <source>
        <dbReference type="ARBA" id="ARBA00048679"/>
    </source>
</evidence>
<dbReference type="InterPro" id="IPR011009">
    <property type="entry name" value="Kinase-like_dom_sf"/>
</dbReference>
<evidence type="ECO:0000256" key="2">
    <source>
        <dbReference type="ARBA" id="ARBA00022527"/>
    </source>
</evidence>
<evidence type="ECO:0000313" key="11">
    <source>
        <dbReference type="EMBL" id="KAK7465509.1"/>
    </source>
</evidence>
<feature type="compositionally biased region" description="Polar residues" evidence="9">
    <location>
        <begin position="959"/>
        <end position="969"/>
    </location>
</feature>
<comment type="catalytic activity">
    <reaction evidence="7">
        <text>L-threonyl-[protein] + ATP = O-phospho-L-threonyl-[protein] + ADP + H(+)</text>
        <dbReference type="Rhea" id="RHEA:46608"/>
        <dbReference type="Rhea" id="RHEA-COMP:11060"/>
        <dbReference type="Rhea" id="RHEA-COMP:11605"/>
        <dbReference type="ChEBI" id="CHEBI:15378"/>
        <dbReference type="ChEBI" id="CHEBI:30013"/>
        <dbReference type="ChEBI" id="CHEBI:30616"/>
        <dbReference type="ChEBI" id="CHEBI:61977"/>
        <dbReference type="ChEBI" id="CHEBI:456216"/>
        <dbReference type="EC" id="2.7.11.1"/>
    </reaction>
</comment>
<name>A0ABR1JUZ3_9AGAR</name>
<feature type="compositionally biased region" description="Polar residues" evidence="9">
    <location>
        <begin position="727"/>
        <end position="738"/>
    </location>
</feature>
<dbReference type="Gene3D" id="1.10.510.10">
    <property type="entry name" value="Transferase(Phosphotransferase) domain 1"/>
    <property type="match status" value="1"/>
</dbReference>
<evidence type="ECO:0000259" key="10">
    <source>
        <dbReference type="PROSITE" id="PS50011"/>
    </source>
</evidence>
<gene>
    <name evidence="11" type="primary">AKL1</name>
    <name evidence="11" type="ORF">VKT23_005484</name>
</gene>
<dbReference type="SMART" id="SM00220">
    <property type="entry name" value="S_TKc"/>
    <property type="match status" value="1"/>
</dbReference>
<proteinExistence type="predicted"/>
<comment type="caution">
    <text evidence="11">The sequence shown here is derived from an EMBL/GenBank/DDBJ whole genome shotgun (WGS) entry which is preliminary data.</text>
</comment>
<dbReference type="EMBL" id="JBANRG010000006">
    <property type="protein sequence ID" value="KAK7465509.1"/>
    <property type="molecule type" value="Genomic_DNA"/>
</dbReference>
<dbReference type="GO" id="GO:0004674">
    <property type="term" value="F:protein serine/threonine kinase activity"/>
    <property type="evidence" value="ECO:0007669"/>
    <property type="project" value="UniProtKB-KW"/>
</dbReference>
<evidence type="ECO:0000256" key="9">
    <source>
        <dbReference type="SAM" id="MobiDB-lite"/>
    </source>
</evidence>
<evidence type="ECO:0000256" key="1">
    <source>
        <dbReference type="ARBA" id="ARBA00012513"/>
    </source>
</evidence>
<evidence type="ECO:0000256" key="4">
    <source>
        <dbReference type="ARBA" id="ARBA00022741"/>
    </source>
</evidence>
<feature type="region of interest" description="Disordered" evidence="9">
    <location>
        <begin position="231"/>
        <end position="259"/>
    </location>
</feature>